<dbReference type="Proteomes" id="UP001224775">
    <property type="component" value="Unassembled WGS sequence"/>
</dbReference>
<feature type="coiled-coil region" evidence="1">
    <location>
        <begin position="1237"/>
        <end position="1748"/>
    </location>
</feature>
<accession>A0AAD8XUY4</accession>
<reference evidence="3" key="1">
    <citation type="submission" date="2023-06" db="EMBL/GenBank/DDBJ databases">
        <title>Survivors Of The Sea: Transcriptome response of Skeletonema marinoi to long-term dormancy.</title>
        <authorList>
            <person name="Pinder M.I.M."/>
            <person name="Kourtchenko O."/>
            <person name="Robertson E.K."/>
            <person name="Larsson T."/>
            <person name="Maumus F."/>
            <person name="Osuna-Cruz C.M."/>
            <person name="Vancaester E."/>
            <person name="Stenow R."/>
            <person name="Vandepoele K."/>
            <person name="Ploug H."/>
            <person name="Bruchert V."/>
            <person name="Godhe A."/>
            <person name="Topel M."/>
        </authorList>
    </citation>
    <scope>NUCLEOTIDE SEQUENCE</scope>
    <source>
        <strain evidence="3">R05AC</strain>
    </source>
</reference>
<evidence type="ECO:0000313" key="3">
    <source>
        <dbReference type="EMBL" id="KAK1734074.1"/>
    </source>
</evidence>
<dbReference type="EMBL" id="JATAAI010000042">
    <property type="protein sequence ID" value="KAK1734074.1"/>
    <property type="molecule type" value="Genomic_DNA"/>
</dbReference>
<feature type="region of interest" description="Disordered" evidence="2">
    <location>
        <begin position="626"/>
        <end position="645"/>
    </location>
</feature>
<feature type="coiled-coil region" evidence="1">
    <location>
        <begin position="174"/>
        <end position="262"/>
    </location>
</feature>
<feature type="compositionally biased region" description="Basic and acidic residues" evidence="2">
    <location>
        <begin position="626"/>
        <end position="637"/>
    </location>
</feature>
<feature type="region of interest" description="Disordered" evidence="2">
    <location>
        <begin position="1"/>
        <end position="61"/>
    </location>
</feature>
<comment type="caution">
    <text evidence="3">The sequence shown here is derived from an EMBL/GenBank/DDBJ whole genome shotgun (WGS) entry which is preliminary data.</text>
</comment>
<feature type="compositionally biased region" description="Polar residues" evidence="2">
    <location>
        <begin position="12"/>
        <end position="23"/>
    </location>
</feature>
<keyword evidence="4" id="KW-1185">Reference proteome</keyword>
<evidence type="ECO:0000256" key="2">
    <source>
        <dbReference type="SAM" id="MobiDB-lite"/>
    </source>
</evidence>
<keyword evidence="1" id="KW-0175">Coiled coil</keyword>
<feature type="coiled-coil region" evidence="1">
    <location>
        <begin position="336"/>
        <end position="426"/>
    </location>
</feature>
<feature type="region of interest" description="Disordered" evidence="2">
    <location>
        <begin position="80"/>
        <end position="141"/>
    </location>
</feature>
<feature type="coiled-coil region" evidence="1">
    <location>
        <begin position="971"/>
        <end position="1062"/>
    </location>
</feature>
<protein>
    <submittedName>
        <fullName evidence="3">Uncharacterized protein</fullName>
    </submittedName>
</protein>
<feature type="coiled-coil region" evidence="1">
    <location>
        <begin position="1087"/>
        <end position="1177"/>
    </location>
</feature>
<evidence type="ECO:0000313" key="4">
    <source>
        <dbReference type="Proteomes" id="UP001224775"/>
    </source>
</evidence>
<organism evidence="3 4">
    <name type="scientific">Skeletonema marinoi</name>
    <dbReference type="NCBI Taxonomy" id="267567"/>
    <lineage>
        <taxon>Eukaryota</taxon>
        <taxon>Sar</taxon>
        <taxon>Stramenopiles</taxon>
        <taxon>Ochrophyta</taxon>
        <taxon>Bacillariophyta</taxon>
        <taxon>Coscinodiscophyceae</taxon>
        <taxon>Thalassiosirophycidae</taxon>
        <taxon>Thalassiosirales</taxon>
        <taxon>Skeletonemataceae</taxon>
        <taxon>Skeletonema</taxon>
        <taxon>Skeletonema marinoi-dohrnii complex</taxon>
    </lineage>
</organism>
<gene>
    <name evidence="3" type="ORF">QTG54_015332</name>
</gene>
<sequence>MAFPEEAVYGTLDQSALPQQQRQWDGRDDTSSAPQTPTSNDDDYQDLVHIASRDDEGNPCAEIEVTRTIAIKRSTSMVDQHLHSRRSTSHEELSPHIDTATNNEHPPVVVSFVKDAPPPLPSSPTKSSPLPPQLPLSPSANSIGTDFSATDIEHKLEHEANTVKHWLVKVKSDRDRYKHERNILQAKVDVANEQRTQEVNKVQTELEALKEKADEQITILLEDLHSSKVQLQELTKAGGGANEEMKQQLDMIKAKLTLAEEALDKEKSSSSTREATKVEEARQAQFEQFKVQITELEDKFKVDLAEVRVQKQMEVQSLQTELGTAKGVQEHLACQVEEREEELKKVKGAFDALSKEHEECPTVLAMEEAVQTVRDEMKEAMERVEAEKEGLAGQLEAKHMELVQVKGEYTNEHDRMKEQLANLTNLVDTKTTDLTKSHEMTTSLQRELCASKMETTMAMETMTALSEENFKLKQEAEAISQTRLQYEQREQERKAEVLRLHAKLEEIHSLVPSPSQDSSKDGNTTVVKAEGVCATVPDLDDGAETTSLVAVDNVNELEDTRKKLKIVEVERDIIKAQLEDMKKFPPFTMSSPKTKSDQIVADLEEKLKKAEKLYVDVAVENSELKAKLGSPKNEKTGESTSNDESLASELKSIKAAMLIKNAEITTLKRKVSLKENEQKPPVENTNDTVEEATKLKDGVIWEIANLLDDKQQLPVTVANESTEIAADVPAGIILGNGIDDIKQEHRVEVKLLMEKHASLKTQVQLLTKQKEQIASAYECEQTCSAELESSLQDMVALLEDERSMHSGKMNELKVIKHKFSKLKKKRVPVDAAYKASLKLLEQLERKKTASQTNGEIEKVMKAAIDLINSLTLVVEKENSSDLSPASPEDSLPDDKHTKALSEACEKLELGVMSIKMQLSTKTAEYDELLKSKTDDDAMHQEAVAVLKQQLAEFSESAATFEETVATYKNRICEAEEKNASLQEQLSVLEEESLPQPDGKELASVIQLEVAQQEKNALKQQLKDAETKYQALEEEKIELVGEVTRAKESYETTQQEKESLDQQLQHAGMRVDELLGLIQEMRDAQSLNGDAKKAYEEKHDELQDLAQKYESLQIENEKLIDEVQAKEILEEALAEFEQTLTVTCESHEKALREKQEECKGLNEQLDRVTMELADFKDSCRPEKELDSSKEIALLGKVRKELSVARLSNDKKGEIASEHELDEHLRNLEKNLLAEAIKQEVMQHENDSLKQQIQDVETKCQALEEEKNKLVGEVNRAKESFEQVIAEFEEELNGTCEASEQALSEKQEECKELIEQLGRLKEELSDSKETSLQEITRLTDMTSTDKASLEELQKESQRNEKLLEELREELADSEESERTLQDVVALHEASIEALKKELDTATTKVAELPKLIHQVEAFKSESQGKIDEVTKELEDTKKALKESVEVCMQQRSEIAQKDALARENKSLAEKLQLLSKAKLDLESEAANHDQAISMIEHELKTTRSEITLKNRQIQIAQEEKQKAKHQLDMAMKSMEEVFGSLQEQGRAMESEKAMDRAKYEKHVQLQRQEVEALQKKHSAAMSDLDSLSELISNLKASLESEKENSKVLLAQFNESEENRKAQTKQKAELEEELAATMQSVDALTEQISCLEADLAVALTEEEERELKETLSSQEQELTELRAKIDSIETSRKNLQDEFQSSIHKKEEESTKLRIILQEARDKLSRLHAENEKLRNENSDAVNSMSEMLNDAVRGRAEVEMSLQESIHLLEQQKRMDIKKNSQMSKMEHEVQILQTKERYQETLIASLKNQIKRGM</sequence>
<proteinExistence type="predicted"/>
<evidence type="ECO:0000256" key="1">
    <source>
        <dbReference type="SAM" id="Coils"/>
    </source>
</evidence>
<name>A0AAD8XUY4_9STRA</name>